<dbReference type="EMBL" id="CMVM020000130">
    <property type="status" value="NOT_ANNOTATED_CDS"/>
    <property type="molecule type" value="Genomic_DNA"/>
</dbReference>
<keyword evidence="2" id="KW-1185">Reference proteome</keyword>
<evidence type="ECO:0000313" key="1">
    <source>
        <dbReference type="EnsemblMetazoa" id="OVOC4375.1"/>
    </source>
</evidence>
<dbReference type="Proteomes" id="UP000024404">
    <property type="component" value="Unassembled WGS sequence"/>
</dbReference>
<name>A0A8R1TTY8_ONCVO</name>
<organism evidence="1 2">
    <name type="scientific">Onchocerca volvulus</name>
    <dbReference type="NCBI Taxonomy" id="6282"/>
    <lineage>
        <taxon>Eukaryota</taxon>
        <taxon>Metazoa</taxon>
        <taxon>Ecdysozoa</taxon>
        <taxon>Nematoda</taxon>
        <taxon>Chromadorea</taxon>
        <taxon>Rhabditida</taxon>
        <taxon>Spirurina</taxon>
        <taxon>Spiruromorpha</taxon>
        <taxon>Filarioidea</taxon>
        <taxon>Onchocercidae</taxon>
        <taxon>Onchocerca</taxon>
    </lineage>
</organism>
<sequence>MNSRSSDALGYEHHEIEWLSRQVDRWKRQHSFPLTHRVKIHVMRRPLLSYLRASRIYPPTLIFVTATR</sequence>
<dbReference type="AlphaFoldDB" id="A0A8R1TTY8"/>
<reference evidence="1" key="2">
    <citation type="submission" date="2022-06" db="UniProtKB">
        <authorList>
            <consortium name="EnsemblMetazoa"/>
        </authorList>
    </citation>
    <scope>IDENTIFICATION</scope>
</reference>
<dbReference type="EnsemblMetazoa" id="OVOC4375.1">
    <property type="protein sequence ID" value="OVOC4375.1"/>
    <property type="gene ID" value="WBGene00241184"/>
</dbReference>
<accession>A0A8R1TTY8</accession>
<protein>
    <submittedName>
        <fullName evidence="1">Uncharacterized protein</fullName>
    </submittedName>
</protein>
<reference evidence="2" key="1">
    <citation type="submission" date="2013-10" db="EMBL/GenBank/DDBJ databases">
        <title>Genome sequencing of Onchocerca volvulus.</title>
        <authorList>
            <person name="Cotton J."/>
            <person name="Tsai J."/>
            <person name="Stanley E."/>
            <person name="Tracey A."/>
            <person name="Holroyd N."/>
            <person name="Lustigman S."/>
            <person name="Berriman M."/>
        </authorList>
    </citation>
    <scope>NUCLEOTIDE SEQUENCE</scope>
</reference>
<evidence type="ECO:0000313" key="2">
    <source>
        <dbReference type="Proteomes" id="UP000024404"/>
    </source>
</evidence>
<proteinExistence type="predicted"/>